<dbReference type="Pfam" id="PF08241">
    <property type="entry name" value="Methyltransf_11"/>
    <property type="match status" value="1"/>
</dbReference>
<dbReference type="CDD" id="cd02440">
    <property type="entry name" value="AdoMet_MTases"/>
    <property type="match status" value="1"/>
</dbReference>
<dbReference type="PANTHER" id="PTHR43591:SF24">
    <property type="entry name" value="2-METHOXY-6-POLYPRENYL-1,4-BENZOQUINOL METHYLASE, MITOCHONDRIAL"/>
    <property type="match status" value="1"/>
</dbReference>
<dbReference type="OrthoDB" id="9810247at2"/>
<gene>
    <name evidence="2" type="ORF">A5636_22800</name>
</gene>
<dbReference type="EMBL" id="LZLQ01000051">
    <property type="protein sequence ID" value="OBK17193.1"/>
    <property type="molecule type" value="Genomic_DNA"/>
</dbReference>
<dbReference type="InterPro" id="IPR029063">
    <property type="entry name" value="SAM-dependent_MTases_sf"/>
</dbReference>
<keyword evidence="2" id="KW-0489">Methyltransferase</keyword>
<comment type="caution">
    <text evidence="2">The sequence shown here is derived from an EMBL/GenBank/DDBJ whole genome shotgun (WGS) entry which is preliminary data.</text>
</comment>
<organism evidence="2 3">
    <name type="scientific">Mycobacterium asiaticum</name>
    <dbReference type="NCBI Taxonomy" id="1790"/>
    <lineage>
        <taxon>Bacteria</taxon>
        <taxon>Bacillati</taxon>
        <taxon>Actinomycetota</taxon>
        <taxon>Actinomycetes</taxon>
        <taxon>Mycobacteriales</taxon>
        <taxon>Mycobacteriaceae</taxon>
        <taxon>Mycobacterium</taxon>
    </lineage>
</organism>
<reference evidence="2 3" key="1">
    <citation type="submission" date="2016-06" db="EMBL/GenBank/DDBJ databases">
        <authorList>
            <person name="Kjaerup R.B."/>
            <person name="Dalgaard T.S."/>
            <person name="Juul-Madsen H.R."/>
        </authorList>
    </citation>
    <scope>NUCLEOTIDE SEQUENCE [LARGE SCALE GENOMIC DNA]</scope>
    <source>
        <strain evidence="2 3">1245139.5</strain>
    </source>
</reference>
<dbReference type="SUPFAM" id="SSF53335">
    <property type="entry name" value="S-adenosyl-L-methionine-dependent methyltransferases"/>
    <property type="match status" value="1"/>
</dbReference>
<dbReference type="GO" id="GO:0008757">
    <property type="term" value="F:S-adenosylmethionine-dependent methyltransferase activity"/>
    <property type="evidence" value="ECO:0007669"/>
    <property type="project" value="InterPro"/>
</dbReference>
<sequence>MRRRFSEAQHVMQPATRLREQAEALDDYVDSGDSVLDVGCGTGYLSEYLRQMYGAVPTGIDVKDSRAATIPYVEFDGRSIPFPDRSFDHVILSEVLHHSHEPITLIAECRRVARRRIIVFEDMPDGLLGKAALYAHVQTFALYHRYPFRPAAMEEYRKALAWLATNTVCVARIPQPPEWAAYPRILFVYELPATPGPQP</sequence>
<proteinExistence type="predicted"/>
<dbReference type="Proteomes" id="UP000093629">
    <property type="component" value="Unassembled WGS sequence"/>
</dbReference>
<dbReference type="InterPro" id="IPR013216">
    <property type="entry name" value="Methyltransf_11"/>
</dbReference>
<dbReference type="Gene3D" id="3.40.50.150">
    <property type="entry name" value="Vaccinia Virus protein VP39"/>
    <property type="match status" value="1"/>
</dbReference>
<dbReference type="GO" id="GO:0032259">
    <property type="term" value="P:methylation"/>
    <property type="evidence" value="ECO:0007669"/>
    <property type="project" value="UniProtKB-KW"/>
</dbReference>
<protein>
    <submittedName>
        <fullName evidence="2">SAM-dependent methyltransferase</fullName>
    </submittedName>
</protein>
<evidence type="ECO:0000259" key="1">
    <source>
        <dbReference type="Pfam" id="PF08241"/>
    </source>
</evidence>
<dbReference type="RefSeq" id="WP_065158046.1">
    <property type="nucleotide sequence ID" value="NZ_LZLQ01000051.1"/>
</dbReference>
<keyword evidence="3" id="KW-1185">Reference proteome</keyword>
<name>A0A1A3N4X4_MYCAS</name>
<dbReference type="PANTHER" id="PTHR43591">
    <property type="entry name" value="METHYLTRANSFERASE"/>
    <property type="match status" value="1"/>
</dbReference>
<accession>A0A1A3N4X4</accession>
<keyword evidence="2" id="KW-0808">Transferase</keyword>
<dbReference type="AlphaFoldDB" id="A0A1A3N4X4"/>
<feature type="domain" description="Methyltransferase type 11" evidence="1">
    <location>
        <begin position="36"/>
        <end position="115"/>
    </location>
</feature>
<evidence type="ECO:0000313" key="2">
    <source>
        <dbReference type="EMBL" id="OBK17193.1"/>
    </source>
</evidence>
<evidence type="ECO:0000313" key="3">
    <source>
        <dbReference type="Proteomes" id="UP000093629"/>
    </source>
</evidence>